<gene>
    <name evidence="2" type="ORF">HGM15179_009762</name>
</gene>
<name>A0A8K1GFU3_9PASS</name>
<dbReference type="AlphaFoldDB" id="A0A8K1GFU3"/>
<dbReference type="OrthoDB" id="10468253at2759"/>
<organism evidence="2 3">
    <name type="scientific">Zosterops borbonicus</name>
    <dbReference type="NCBI Taxonomy" id="364589"/>
    <lineage>
        <taxon>Eukaryota</taxon>
        <taxon>Metazoa</taxon>
        <taxon>Chordata</taxon>
        <taxon>Craniata</taxon>
        <taxon>Vertebrata</taxon>
        <taxon>Euteleostomi</taxon>
        <taxon>Archelosauria</taxon>
        <taxon>Archosauria</taxon>
        <taxon>Dinosauria</taxon>
        <taxon>Saurischia</taxon>
        <taxon>Theropoda</taxon>
        <taxon>Coelurosauria</taxon>
        <taxon>Aves</taxon>
        <taxon>Neognathae</taxon>
        <taxon>Neoaves</taxon>
        <taxon>Telluraves</taxon>
        <taxon>Australaves</taxon>
        <taxon>Passeriformes</taxon>
        <taxon>Sylvioidea</taxon>
        <taxon>Zosteropidae</taxon>
        <taxon>Zosterops</taxon>
    </lineage>
</organism>
<feature type="compositionally biased region" description="Basic and acidic residues" evidence="1">
    <location>
        <begin position="60"/>
        <end position="80"/>
    </location>
</feature>
<keyword evidence="3" id="KW-1185">Reference proteome</keyword>
<evidence type="ECO:0000313" key="2">
    <source>
        <dbReference type="EMBL" id="TRZ17347.1"/>
    </source>
</evidence>
<comment type="caution">
    <text evidence="2">The sequence shown here is derived from an EMBL/GenBank/DDBJ whole genome shotgun (WGS) entry which is preliminary data.</text>
</comment>
<protein>
    <submittedName>
        <fullName evidence="2">Uncharacterized protein</fullName>
    </submittedName>
</protein>
<proteinExistence type="predicted"/>
<sequence length="80" mass="8625">MAAKRGRCFTSLLLHGVVEQILLPFPPEFGVAETGDALNDLLRTGIWIDGEDSPSPELQAEAKESWKKGSEDGKALEEAG</sequence>
<evidence type="ECO:0000256" key="1">
    <source>
        <dbReference type="SAM" id="MobiDB-lite"/>
    </source>
</evidence>
<feature type="region of interest" description="Disordered" evidence="1">
    <location>
        <begin position="50"/>
        <end position="80"/>
    </location>
</feature>
<evidence type="ECO:0000313" key="3">
    <source>
        <dbReference type="Proteomes" id="UP000796761"/>
    </source>
</evidence>
<reference evidence="2" key="1">
    <citation type="submission" date="2019-04" db="EMBL/GenBank/DDBJ databases">
        <title>Genome assembly of Zosterops borbonicus 15179.</title>
        <authorList>
            <person name="Leroy T."/>
            <person name="Anselmetti Y."/>
            <person name="Tilak M.-K."/>
            <person name="Nabholz B."/>
        </authorList>
    </citation>
    <scope>NUCLEOTIDE SEQUENCE</scope>
    <source>
        <strain evidence="2">HGM_15179</strain>
        <tissue evidence="2">Muscle</tissue>
    </source>
</reference>
<dbReference type="Proteomes" id="UP000796761">
    <property type="component" value="Unassembled WGS sequence"/>
</dbReference>
<accession>A0A8K1GFU3</accession>
<dbReference type="EMBL" id="SWJQ01000271">
    <property type="protein sequence ID" value="TRZ17347.1"/>
    <property type="molecule type" value="Genomic_DNA"/>
</dbReference>